<feature type="domain" description="Tyrosine specific protein phosphatases" evidence="7">
    <location>
        <begin position="79"/>
        <end position="137"/>
    </location>
</feature>
<keyword evidence="4" id="KW-0904">Protein phosphatase</keyword>
<evidence type="ECO:0000256" key="5">
    <source>
        <dbReference type="SAM" id="MobiDB-lite"/>
    </source>
</evidence>
<feature type="region of interest" description="Disordered" evidence="5">
    <location>
        <begin position="181"/>
        <end position="218"/>
    </location>
</feature>
<evidence type="ECO:0000259" key="7">
    <source>
        <dbReference type="PROSITE" id="PS50056"/>
    </source>
</evidence>
<dbReference type="GO" id="GO:0043409">
    <property type="term" value="P:negative regulation of MAPK cascade"/>
    <property type="evidence" value="ECO:0007669"/>
    <property type="project" value="TreeGrafter"/>
</dbReference>
<dbReference type="Gene3D" id="3.90.190.10">
    <property type="entry name" value="Protein tyrosine phosphatase superfamily"/>
    <property type="match status" value="1"/>
</dbReference>
<evidence type="ECO:0000313" key="8">
    <source>
        <dbReference type="EMBL" id="CEG48077.1"/>
    </source>
</evidence>
<dbReference type="InterPro" id="IPR029021">
    <property type="entry name" value="Prot-tyrosine_phosphatase-like"/>
</dbReference>
<dbReference type="GO" id="GO:0008330">
    <property type="term" value="F:protein tyrosine/threonine phosphatase activity"/>
    <property type="evidence" value="ECO:0007669"/>
    <property type="project" value="TreeGrafter"/>
</dbReference>
<dbReference type="AlphaFoldDB" id="A0A0P1B2M1"/>
<dbReference type="Pfam" id="PF00782">
    <property type="entry name" value="DSPc"/>
    <property type="match status" value="1"/>
</dbReference>
<protein>
    <recommendedName>
        <fullName evidence="2">protein-tyrosine-phosphatase</fullName>
        <ecNumber evidence="2">3.1.3.48</ecNumber>
    </recommendedName>
</protein>
<dbReference type="PROSITE" id="PS50056">
    <property type="entry name" value="TYR_PHOSPHATASE_2"/>
    <property type="match status" value="1"/>
</dbReference>
<dbReference type="InterPro" id="IPR000387">
    <property type="entry name" value="Tyr_Pase_dom"/>
</dbReference>
<evidence type="ECO:0000259" key="6">
    <source>
        <dbReference type="PROSITE" id="PS50054"/>
    </source>
</evidence>
<comment type="similarity">
    <text evidence="1">Belongs to the protein-tyrosine phosphatase family. Non-receptor class dual specificity subfamily.</text>
</comment>
<dbReference type="PANTHER" id="PTHR10159:SF511">
    <property type="entry name" value="DUAL SPECIFICITY PROTEIN PHOSPHATASE 1"/>
    <property type="match status" value="1"/>
</dbReference>
<feature type="compositionally biased region" description="Basic and acidic residues" evidence="5">
    <location>
        <begin position="193"/>
        <end position="205"/>
    </location>
</feature>
<dbReference type="PANTHER" id="PTHR10159">
    <property type="entry name" value="DUAL SPECIFICITY PROTEIN PHOSPHATASE"/>
    <property type="match status" value="1"/>
</dbReference>
<dbReference type="GO" id="GO:0005737">
    <property type="term" value="C:cytoplasm"/>
    <property type="evidence" value="ECO:0007669"/>
    <property type="project" value="TreeGrafter"/>
</dbReference>
<dbReference type="GO" id="GO:0017017">
    <property type="term" value="F:MAP kinase tyrosine/serine/threonine phosphatase activity"/>
    <property type="evidence" value="ECO:0007669"/>
    <property type="project" value="TreeGrafter"/>
</dbReference>
<evidence type="ECO:0000256" key="4">
    <source>
        <dbReference type="ARBA" id="ARBA00022912"/>
    </source>
</evidence>
<dbReference type="SUPFAM" id="SSF52799">
    <property type="entry name" value="(Phosphotyrosine protein) phosphatases II"/>
    <property type="match status" value="1"/>
</dbReference>
<evidence type="ECO:0000256" key="2">
    <source>
        <dbReference type="ARBA" id="ARBA00013064"/>
    </source>
</evidence>
<evidence type="ECO:0000256" key="3">
    <source>
        <dbReference type="ARBA" id="ARBA00022801"/>
    </source>
</evidence>
<dbReference type="EMBL" id="CCYD01002887">
    <property type="protein sequence ID" value="CEG48077.1"/>
    <property type="molecule type" value="Genomic_DNA"/>
</dbReference>
<proteinExistence type="inferred from homology"/>
<dbReference type="PROSITE" id="PS00383">
    <property type="entry name" value="TYR_PHOSPHATASE_1"/>
    <property type="match status" value="1"/>
</dbReference>
<dbReference type="SMART" id="SM00195">
    <property type="entry name" value="DSPc"/>
    <property type="match status" value="1"/>
</dbReference>
<dbReference type="PROSITE" id="PS50054">
    <property type="entry name" value="TYR_PHOSPHATASE_DUAL"/>
    <property type="match status" value="1"/>
</dbReference>
<reference evidence="9" key="1">
    <citation type="submission" date="2014-09" db="EMBL/GenBank/DDBJ databases">
        <authorList>
            <person name="Sharma Rahul"/>
            <person name="Thines Marco"/>
        </authorList>
    </citation>
    <scope>NUCLEOTIDE SEQUENCE [LARGE SCALE GENOMIC DNA]</scope>
</reference>
<dbReference type="OMA" id="ERHPIAN"/>
<dbReference type="InterPro" id="IPR020422">
    <property type="entry name" value="TYR_PHOSPHATASE_DUAL_dom"/>
</dbReference>
<keyword evidence="3" id="KW-0378">Hydrolase</keyword>
<sequence>MTREIEAEPSRILEHIYLGSRAHARDKNLLQRLHITHILNVTPQKEMDPVAGVPNFFEKDKTFIYQRCSIFDNKAQDLSSVLDSSITFIEQAKYYGRILVHCNKGVSRSTSMILAYLIKYQTMTFDQALTFVIERHPIANPNANFRQQLHEFECQVHRQASSKKRSRALCNANEKKDSVKFIGPQLPYTSNTDDNRTTKQLKTENKVIGPSLPPSSES</sequence>
<dbReference type="GO" id="GO:0033550">
    <property type="term" value="F:MAP kinase tyrosine phosphatase activity"/>
    <property type="evidence" value="ECO:0007669"/>
    <property type="project" value="TreeGrafter"/>
</dbReference>
<dbReference type="RefSeq" id="XP_024584446.1">
    <property type="nucleotide sequence ID" value="XM_024719116.1"/>
</dbReference>
<dbReference type="EC" id="3.1.3.48" evidence="2"/>
<dbReference type="STRING" id="4781.A0A0P1B2M1"/>
<evidence type="ECO:0000256" key="1">
    <source>
        <dbReference type="ARBA" id="ARBA00008601"/>
    </source>
</evidence>
<dbReference type="Proteomes" id="UP000054928">
    <property type="component" value="Unassembled WGS sequence"/>
</dbReference>
<organism evidence="8 9">
    <name type="scientific">Plasmopara halstedii</name>
    <name type="common">Downy mildew of sunflower</name>
    <dbReference type="NCBI Taxonomy" id="4781"/>
    <lineage>
        <taxon>Eukaryota</taxon>
        <taxon>Sar</taxon>
        <taxon>Stramenopiles</taxon>
        <taxon>Oomycota</taxon>
        <taxon>Peronosporomycetes</taxon>
        <taxon>Peronosporales</taxon>
        <taxon>Peronosporaceae</taxon>
        <taxon>Plasmopara</taxon>
    </lineage>
</organism>
<feature type="domain" description="Tyrosine-protein phosphatase" evidence="6">
    <location>
        <begin position="8"/>
        <end position="158"/>
    </location>
</feature>
<dbReference type="InterPro" id="IPR000340">
    <property type="entry name" value="Dual-sp_phosphatase_cat-dom"/>
</dbReference>
<dbReference type="FunFam" id="3.90.190.10:FF:000321">
    <property type="entry name" value="Dual specificity protein phosphatase"/>
    <property type="match status" value="1"/>
</dbReference>
<evidence type="ECO:0000313" key="9">
    <source>
        <dbReference type="Proteomes" id="UP000054928"/>
    </source>
</evidence>
<accession>A0A0P1B2M1</accession>
<dbReference type="GeneID" id="36400608"/>
<name>A0A0P1B2M1_PLAHL</name>
<dbReference type="CDD" id="cd14498">
    <property type="entry name" value="DSP"/>
    <property type="match status" value="1"/>
</dbReference>
<dbReference type="OrthoDB" id="10252009at2759"/>
<keyword evidence="9" id="KW-1185">Reference proteome</keyword>
<dbReference type="InterPro" id="IPR016130">
    <property type="entry name" value="Tyr_Pase_AS"/>
</dbReference>